<evidence type="ECO:0000256" key="1">
    <source>
        <dbReference type="SAM" id="Phobius"/>
    </source>
</evidence>
<evidence type="ECO:0000313" key="2">
    <source>
        <dbReference type="EMBL" id="PFG15653.1"/>
    </source>
</evidence>
<dbReference type="RefSeq" id="WP_098459266.1">
    <property type="nucleotide sequence ID" value="NZ_PDJC01000001.1"/>
</dbReference>
<feature type="transmembrane region" description="Helical" evidence="1">
    <location>
        <begin position="252"/>
        <end position="273"/>
    </location>
</feature>
<feature type="transmembrane region" description="Helical" evidence="1">
    <location>
        <begin position="74"/>
        <end position="93"/>
    </location>
</feature>
<gene>
    <name evidence="2" type="ORF">ATK74_0173</name>
</gene>
<keyword evidence="1" id="KW-0812">Transmembrane</keyword>
<feature type="transmembrane region" description="Helical" evidence="1">
    <location>
        <begin position="333"/>
        <end position="354"/>
    </location>
</feature>
<name>A0A2A9CMM3_9ACTN</name>
<dbReference type="EMBL" id="PDJC01000001">
    <property type="protein sequence ID" value="PFG15653.1"/>
    <property type="molecule type" value="Genomic_DNA"/>
</dbReference>
<keyword evidence="1" id="KW-1133">Transmembrane helix</keyword>
<reference evidence="2 3" key="1">
    <citation type="submission" date="2017-10" db="EMBL/GenBank/DDBJ databases">
        <title>Sequencing the genomes of 1000 actinobacteria strains.</title>
        <authorList>
            <person name="Klenk H.-P."/>
        </authorList>
    </citation>
    <scope>NUCLEOTIDE SEQUENCE [LARGE SCALE GENOMIC DNA]</scope>
    <source>
        <strain evidence="2 3">DSM 15597</strain>
    </source>
</reference>
<accession>A0A2A9CMM3</accession>
<dbReference type="Proteomes" id="UP000226079">
    <property type="component" value="Unassembled WGS sequence"/>
</dbReference>
<feature type="transmembrane region" description="Helical" evidence="1">
    <location>
        <begin position="126"/>
        <end position="147"/>
    </location>
</feature>
<keyword evidence="3" id="KW-1185">Reference proteome</keyword>
<feature type="transmembrane region" description="Helical" evidence="1">
    <location>
        <begin position="26"/>
        <end position="44"/>
    </location>
</feature>
<comment type="caution">
    <text evidence="2">The sequence shown here is derived from an EMBL/GenBank/DDBJ whole genome shotgun (WGS) entry which is preliminary data.</text>
</comment>
<dbReference type="OrthoDB" id="3253728at2"/>
<feature type="transmembrane region" description="Helical" evidence="1">
    <location>
        <begin position="180"/>
        <end position="199"/>
    </location>
</feature>
<evidence type="ECO:0000313" key="3">
    <source>
        <dbReference type="Proteomes" id="UP000226079"/>
    </source>
</evidence>
<feature type="transmembrane region" description="Helical" evidence="1">
    <location>
        <begin position="211"/>
        <end position="240"/>
    </location>
</feature>
<feature type="transmembrane region" description="Helical" evidence="1">
    <location>
        <begin position="361"/>
        <end position="387"/>
    </location>
</feature>
<feature type="transmembrane region" description="Helical" evidence="1">
    <location>
        <begin position="100"/>
        <end position="120"/>
    </location>
</feature>
<organism evidence="2 3">
    <name type="scientific">Propionicimonas paludicola</name>
    <dbReference type="NCBI Taxonomy" id="185243"/>
    <lineage>
        <taxon>Bacteria</taxon>
        <taxon>Bacillati</taxon>
        <taxon>Actinomycetota</taxon>
        <taxon>Actinomycetes</taxon>
        <taxon>Propionibacteriales</taxon>
        <taxon>Nocardioidaceae</taxon>
        <taxon>Propionicimonas</taxon>
    </lineage>
</organism>
<dbReference type="AlphaFoldDB" id="A0A2A9CMM3"/>
<protein>
    <recommendedName>
        <fullName evidence="4">O-antigen ligase-like membrane protein</fullName>
    </recommendedName>
</protein>
<sequence>MQIVLLVAGLAAAGLGWLLMRRSPSIGFAGMCVVIAFVPVWWAISFGTDWRPPLVFGVVLLASFLGRLPRRYGLADLGVAIFFAAGLLPVLVGGASLSTVFILLTEWVLGFLIGRFVFGIVGPERIYATIVVVFAVAAGFGIFEFVADFHLWKILGPHNRLYNLWAQIQYRAGLPRSEGAFGHSIAFGCAMAMAVPMVYATRFKPWLKVVLTGILGVAVLVSFSRAAMLAAAIGLLVIAIRGAAGVDRASRGAAWLSLGLGGLGLVPIVFQVIEQAGSEASGSATYRGQLYDLVAVMKIVGRTAAAQTSLTGERSVDGFRSIDSQIVLTGLSYGWLMMLIGLVLLGIAVVLVLIGRSSPAMVAVVAQLPALASVALITQYGTLFWIVVGLAVASRVAAPEPEVGPAVDEELSASAATH</sequence>
<proteinExistence type="predicted"/>
<evidence type="ECO:0008006" key="4">
    <source>
        <dbReference type="Google" id="ProtNLM"/>
    </source>
</evidence>
<keyword evidence="1" id="KW-0472">Membrane</keyword>